<accession>D1ANA4</accession>
<dbReference type="HOGENOM" id="CLU_2371165_0_0_0"/>
<evidence type="ECO:0000313" key="1">
    <source>
        <dbReference type="EMBL" id="ACZ09708.1"/>
    </source>
</evidence>
<gene>
    <name evidence="1" type="ordered locus">Sterm_2864</name>
</gene>
<sequence>MTKEEIKEIIYNADLDYSSLNIKDGRVKGHITVLVDEEELQELSDIPYFYLDSFEIDKKKYYKESLGVILASEDENYTFHDVEFQFKKETVKGVA</sequence>
<dbReference type="EMBL" id="CP001739">
    <property type="protein sequence ID" value="ACZ09708.1"/>
    <property type="molecule type" value="Genomic_DNA"/>
</dbReference>
<dbReference type="KEGG" id="str:Sterm_2864"/>
<reference evidence="1 2" key="2">
    <citation type="journal article" date="2010" name="Stand. Genomic Sci.">
        <title>Complete genome sequence of Sebaldella termitidis type strain (NCTC 11300).</title>
        <authorList>
            <person name="Harmon-Smith M."/>
            <person name="Celia L."/>
            <person name="Chertkov O."/>
            <person name="Lapidus A."/>
            <person name="Copeland A."/>
            <person name="Glavina Del Rio T."/>
            <person name="Nolan M."/>
            <person name="Lucas S."/>
            <person name="Tice H."/>
            <person name="Cheng J.F."/>
            <person name="Han C."/>
            <person name="Detter J.C."/>
            <person name="Bruce D."/>
            <person name="Goodwin L."/>
            <person name="Pitluck S."/>
            <person name="Pati A."/>
            <person name="Liolios K."/>
            <person name="Ivanova N."/>
            <person name="Mavromatis K."/>
            <person name="Mikhailova N."/>
            <person name="Chen A."/>
            <person name="Palaniappan K."/>
            <person name="Land M."/>
            <person name="Hauser L."/>
            <person name="Chang Y.J."/>
            <person name="Jeffries C.D."/>
            <person name="Brettin T."/>
            <person name="Goker M."/>
            <person name="Beck B."/>
            <person name="Bristow J."/>
            <person name="Eisen J.A."/>
            <person name="Markowitz V."/>
            <person name="Hugenholtz P."/>
            <person name="Kyrpides N.C."/>
            <person name="Klenk H.P."/>
            <person name="Chen F."/>
        </authorList>
    </citation>
    <scope>NUCLEOTIDE SEQUENCE [LARGE SCALE GENOMIC DNA]</scope>
    <source>
        <strain evidence="2">ATCC 33386 / NCTC 11300</strain>
    </source>
</reference>
<keyword evidence="2" id="KW-1185">Reference proteome</keyword>
<reference evidence="2" key="1">
    <citation type="submission" date="2009-09" db="EMBL/GenBank/DDBJ databases">
        <title>The complete chromosome of Sebaldella termitidis ATCC 33386.</title>
        <authorList>
            <consortium name="US DOE Joint Genome Institute (JGI-PGF)"/>
            <person name="Lucas S."/>
            <person name="Copeland A."/>
            <person name="Lapidus A."/>
            <person name="Glavina del Rio T."/>
            <person name="Dalin E."/>
            <person name="Tice H."/>
            <person name="Bruce D."/>
            <person name="Goodwin L."/>
            <person name="Pitluck S."/>
            <person name="Kyrpides N."/>
            <person name="Mavromatis K."/>
            <person name="Ivanova N."/>
            <person name="Mikhailova N."/>
            <person name="Sims D."/>
            <person name="Meincke L."/>
            <person name="Brettin T."/>
            <person name="Detter J.C."/>
            <person name="Han C."/>
            <person name="Larimer F."/>
            <person name="Land M."/>
            <person name="Hauser L."/>
            <person name="Markowitz V."/>
            <person name="Cheng J.F."/>
            <person name="Hugenholtz P."/>
            <person name="Woyke T."/>
            <person name="Wu D."/>
            <person name="Eisen J.A."/>
        </authorList>
    </citation>
    <scope>NUCLEOTIDE SEQUENCE [LARGE SCALE GENOMIC DNA]</scope>
    <source>
        <strain evidence="2">ATCC 33386 / NCTC 11300</strain>
    </source>
</reference>
<dbReference type="AlphaFoldDB" id="D1ANA4"/>
<organism evidence="1 2">
    <name type="scientific">Sebaldella termitidis (strain ATCC 33386 / NCTC 11300)</name>
    <dbReference type="NCBI Taxonomy" id="526218"/>
    <lineage>
        <taxon>Bacteria</taxon>
        <taxon>Fusobacteriati</taxon>
        <taxon>Fusobacteriota</taxon>
        <taxon>Fusobacteriia</taxon>
        <taxon>Fusobacteriales</taxon>
        <taxon>Leptotrichiaceae</taxon>
        <taxon>Sebaldella</taxon>
    </lineage>
</organism>
<proteinExistence type="predicted"/>
<protein>
    <submittedName>
        <fullName evidence="1">Uncharacterized protein</fullName>
    </submittedName>
</protein>
<evidence type="ECO:0000313" key="2">
    <source>
        <dbReference type="Proteomes" id="UP000000845"/>
    </source>
</evidence>
<dbReference type="RefSeq" id="WP_012862302.1">
    <property type="nucleotide sequence ID" value="NC_013517.1"/>
</dbReference>
<dbReference type="STRING" id="526218.Sterm_2864"/>
<dbReference type="Proteomes" id="UP000000845">
    <property type="component" value="Chromosome"/>
</dbReference>
<name>D1ANA4_SEBTE</name>